<dbReference type="Proteomes" id="UP001362999">
    <property type="component" value="Unassembled WGS sequence"/>
</dbReference>
<reference evidence="2 3" key="1">
    <citation type="journal article" date="2024" name="J Genomics">
        <title>Draft genome sequencing and assembly of Favolaschia claudopus CIRM-BRFM 2984 isolated from oak limbs.</title>
        <authorList>
            <person name="Navarro D."/>
            <person name="Drula E."/>
            <person name="Chaduli D."/>
            <person name="Cazenave R."/>
            <person name="Ahrendt S."/>
            <person name="Wang J."/>
            <person name="Lipzen A."/>
            <person name="Daum C."/>
            <person name="Barry K."/>
            <person name="Grigoriev I.V."/>
            <person name="Favel A."/>
            <person name="Rosso M.N."/>
            <person name="Martin F."/>
        </authorList>
    </citation>
    <scope>NUCLEOTIDE SEQUENCE [LARGE SCALE GENOMIC DNA]</scope>
    <source>
        <strain evidence="2 3">CIRM-BRFM 2984</strain>
    </source>
</reference>
<accession>A0AAW0AM19</accession>
<sequence length="255" mass="27742">MESPSKSELSRVSFLLVGRLWSTRMSFRLLVSTALARGGFTKLHTRPPRFSVSLAYFSTLKDECVLSIAPRIISASSDAQVITPKASSVARAPSTAFDTGALRRISGDKKTKSIERQSSNPNSSHRTLLNQSSSPAPCRHPQAFIALSIQLLCPYVTYEDPQAFSGFYKALGPAQLATLNVLSVSPSWQHVPQRSRDRASSTRPDLQSPALSPSLLFSLAIRVAFRKNGLQICPLQLPQLITGVGHLLISGIVEL</sequence>
<dbReference type="EMBL" id="JAWWNJ010000057">
    <property type="protein sequence ID" value="KAK7014275.1"/>
    <property type="molecule type" value="Genomic_DNA"/>
</dbReference>
<proteinExistence type="predicted"/>
<name>A0AAW0AM19_9AGAR</name>
<organism evidence="2 3">
    <name type="scientific">Favolaschia claudopus</name>
    <dbReference type="NCBI Taxonomy" id="2862362"/>
    <lineage>
        <taxon>Eukaryota</taxon>
        <taxon>Fungi</taxon>
        <taxon>Dikarya</taxon>
        <taxon>Basidiomycota</taxon>
        <taxon>Agaricomycotina</taxon>
        <taxon>Agaricomycetes</taxon>
        <taxon>Agaricomycetidae</taxon>
        <taxon>Agaricales</taxon>
        <taxon>Marasmiineae</taxon>
        <taxon>Mycenaceae</taxon>
        <taxon>Favolaschia</taxon>
    </lineage>
</organism>
<comment type="caution">
    <text evidence="2">The sequence shown here is derived from an EMBL/GenBank/DDBJ whole genome shotgun (WGS) entry which is preliminary data.</text>
</comment>
<feature type="compositionally biased region" description="Polar residues" evidence="1">
    <location>
        <begin position="116"/>
        <end position="134"/>
    </location>
</feature>
<evidence type="ECO:0000313" key="2">
    <source>
        <dbReference type="EMBL" id="KAK7014275.1"/>
    </source>
</evidence>
<feature type="region of interest" description="Disordered" evidence="1">
    <location>
        <begin position="108"/>
        <end position="134"/>
    </location>
</feature>
<evidence type="ECO:0000313" key="3">
    <source>
        <dbReference type="Proteomes" id="UP001362999"/>
    </source>
</evidence>
<gene>
    <name evidence="2" type="ORF">R3P38DRAFT_1448340</name>
</gene>
<protein>
    <submittedName>
        <fullName evidence="2">Uncharacterized protein</fullName>
    </submittedName>
</protein>
<evidence type="ECO:0000256" key="1">
    <source>
        <dbReference type="SAM" id="MobiDB-lite"/>
    </source>
</evidence>
<keyword evidence="3" id="KW-1185">Reference proteome</keyword>
<dbReference type="AlphaFoldDB" id="A0AAW0AM19"/>